<proteinExistence type="predicted"/>
<comment type="caution">
    <text evidence="1">The sequence shown here is derived from an EMBL/GenBank/DDBJ whole genome shotgun (WGS) entry which is preliminary data.</text>
</comment>
<dbReference type="Proteomes" id="UP000298030">
    <property type="component" value="Unassembled WGS sequence"/>
</dbReference>
<protein>
    <submittedName>
        <fullName evidence="1">Uncharacterized protein</fullName>
    </submittedName>
</protein>
<reference evidence="1 2" key="1">
    <citation type="journal article" date="2019" name="Nat. Ecol. Evol.">
        <title>Megaphylogeny resolves global patterns of mushroom evolution.</title>
        <authorList>
            <person name="Varga T."/>
            <person name="Krizsan K."/>
            <person name="Foldi C."/>
            <person name="Dima B."/>
            <person name="Sanchez-Garcia M."/>
            <person name="Sanchez-Ramirez S."/>
            <person name="Szollosi G.J."/>
            <person name="Szarkandi J.G."/>
            <person name="Papp V."/>
            <person name="Albert L."/>
            <person name="Andreopoulos W."/>
            <person name="Angelini C."/>
            <person name="Antonin V."/>
            <person name="Barry K.W."/>
            <person name="Bougher N.L."/>
            <person name="Buchanan P."/>
            <person name="Buyck B."/>
            <person name="Bense V."/>
            <person name="Catcheside P."/>
            <person name="Chovatia M."/>
            <person name="Cooper J."/>
            <person name="Damon W."/>
            <person name="Desjardin D."/>
            <person name="Finy P."/>
            <person name="Geml J."/>
            <person name="Haridas S."/>
            <person name="Hughes K."/>
            <person name="Justo A."/>
            <person name="Karasinski D."/>
            <person name="Kautmanova I."/>
            <person name="Kiss B."/>
            <person name="Kocsube S."/>
            <person name="Kotiranta H."/>
            <person name="LaButti K.M."/>
            <person name="Lechner B.E."/>
            <person name="Liimatainen K."/>
            <person name="Lipzen A."/>
            <person name="Lukacs Z."/>
            <person name="Mihaltcheva S."/>
            <person name="Morgado L.N."/>
            <person name="Niskanen T."/>
            <person name="Noordeloos M.E."/>
            <person name="Ohm R.A."/>
            <person name="Ortiz-Santana B."/>
            <person name="Ovrebo C."/>
            <person name="Racz N."/>
            <person name="Riley R."/>
            <person name="Savchenko A."/>
            <person name="Shiryaev A."/>
            <person name="Soop K."/>
            <person name="Spirin V."/>
            <person name="Szebenyi C."/>
            <person name="Tomsovsky M."/>
            <person name="Tulloss R.E."/>
            <person name="Uehling J."/>
            <person name="Grigoriev I.V."/>
            <person name="Vagvolgyi C."/>
            <person name="Papp T."/>
            <person name="Martin F.M."/>
            <person name="Miettinen O."/>
            <person name="Hibbett D.S."/>
            <person name="Nagy L.G."/>
        </authorList>
    </citation>
    <scope>NUCLEOTIDE SEQUENCE [LARGE SCALE GENOMIC DNA]</scope>
    <source>
        <strain evidence="1 2">FP101781</strain>
    </source>
</reference>
<dbReference type="OrthoDB" id="3267861at2759"/>
<name>A0A4Y7SKM0_COPMI</name>
<dbReference type="AlphaFoldDB" id="A0A4Y7SKM0"/>
<accession>A0A4Y7SKM0</accession>
<sequence length="159" mass="18547">MHHHLPDLELQIDKGYNPRVKRPPEPPQECSTLRDADWLDILNMWDSVMVTEIKKCGEVLQRHTCHPVCHKYGNTDHCRFLFPHEVVAASYFDPETDTIALLCRDGNVNYFNPYVLVFCRHNHDLKCILSGKSAKAAMFYITDYVTRMDAKTYEMLTLM</sequence>
<evidence type="ECO:0000313" key="1">
    <source>
        <dbReference type="EMBL" id="TEB22322.1"/>
    </source>
</evidence>
<organism evidence="1 2">
    <name type="scientific">Coprinellus micaceus</name>
    <name type="common">Glistening ink-cap mushroom</name>
    <name type="synonym">Coprinus micaceus</name>
    <dbReference type="NCBI Taxonomy" id="71717"/>
    <lineage>
        <taxon>Eukaryota</taxon>
        <taxon>Fungi</taxon>
        <taxon>Dikarya</taxon>
        <taxon>Basidiomycota</taxon>
        <taxon>Agaricomycotina</taxon>
        <taxon>Agaricomycetes</taxon>
        <taxon>Agaricomycetidae</taxon>
        <taxon>Agaricales</taxon>
        <taxon>Agaricineae</taxon>
        <taxon>Psathyrellaceae</taxon>
        <taxon>Coprinellus</taxon>
    </lineage>
</organism>
<feature type="non-terminal residue" evidence="1">
    <location>
        <position position="159"/>
    </location>
</feature>
<dbReference type="EMBL" id="QPFP01000093">
    <property type="protein sequence ID" value="TEB22322.1"/>
    <property type="molecule type" value="Genomic_DNA"/>
</dbReference>
<keyword evidence="2" id="KW-1185">Reference proteome</keyword>
<gene>
    <name evidence="1" type="ORF">FA13DRAFT_1641599</name>
</gene>
<evidence type="ECO:0000313" key="2">
    <source>
        <dbReference type="Proteomes" id="UP000298030"/>
    </source>
</evidence>